<dbReference type="KEGG" id="jsv:CNX70_08090"/>
<name>A0A290X3Y2_9BURK</name>
<evidence type="ECO:0000313" key="5">
    <source>
        <dbReference type="EMBL" id="ATD63698.1"/>
    </source>
</evidence>
<accession>A0A290X3Y2</accession>
<keyword evidence="1" id="KW-1188">Viral release from host cell</keyword>
<feature type="domain" description="Terminase ATPase subunit N-terminal" evidence="3">
    <location>
        <begin position="25"/>
        <end position="81"/>
    </location>
</feature>
<dbReference type="EMBL" id="CP023422">
    <property type="protein sequence ID" value="ATD63698.1"/>
    <property type="molecule type" value="Genomic_DNA"/>
</dbReference>
<dbReference type="RefSeq" id="WP_096238331.1">
    <property type="nucleotide sequence ID" value="NZ_CP023422.1"/>
</dbReference>
<gene>
    <name evidence="5" type="ORF">CNX70_08090</name>
</gene>
<dbReference type="Gene3D" id="3.30.420.240">
    <property type="match status" value="1"/>
</dbReference>
<dbReference type="Pfam" id="PF17289">
    <property type="entry name" value="Terminase_6C"/>
    <property type="match status" value="1"/>
</dbReference>
<dbReference type="InterPro" id="IPR010332">
    <property type="entry name" value="ATPase_terminase-su_N"/>
</dbReference>
<reference evidence="5 6" key="1">
    <citation type="submission" date="2017-09" db="EMBL/GenBank/DDBJ databases">
        <title>Complete genome sequence of Janthinobacterium svalbardensis PAMC 27463.</title>
        <authorList>
            <person name="Cho Y.-J."/>
            <person name="Cho A."/>
            <person name="Kim O.-S."/>
            <person name="Lee J.-I."/>
        </authorList>
    </citation>
    <scope>NUCLEOTIDE SEQUENCE [LARGE SCALE GENOMIC DNA]</scope>
    <source>
        <strain evidence="5 6">PAMC 27463</strain>
    </source>
</reference>
<sequence length="603" mass="68857">MLDIDQKSEQSPDEKIAELAVPESEPRRVARGLYWKGWRISSIARHLGIKRSTINSWKARDEWDKAQGIEHVENAVELRIIKLVEKEVKSGSDFKEIDLLARAIVQMARVRRYEQPGGNEVDLNPKLANRNAGPKKKPTRNDFSDEQRIQLLDAFQDSLFDYQKVWYRNGDQRTRAILKSRQIGATWYFAREALADAMATGRNQIFLSASKSQAHVFKQYIVQFAREAAGIDLTGDPIVLPNGAHLYFLGTNARTAQGYHGNFYFDEFFWTQNFQELNKVASGMAIHKKWRKTYFSTPSSTTHQAYPFWTGELFNKRRAKAEQFNIDVSHQRLASGFTGEDKIWRQIVTILDAERGGCNLFDIDELRNFEYSPDQFENLLMCNFIDDSDSVFPLNELQRCMVDSWVEWDDYKPLLGLRPFGNRAVWIGYDPALNGDSAGCVVLAPPMTAGGKFRVLERHQWRGQSFEDHAEAIRQMTQRYNVEYIGIDTTGMGIGVLPIVKGFFPAVTALNYSPEVKTRMVLKAKNIISKGRLEFDAGWIDIAQSFMAIRKTLTPSGRHVTYVAGRSDETGHADLAWACMHALDHEPFEGSTDNNQSIMEIYS</sequence>
<keyword evidence="6" id="KW-1185">Reference proteome</keyword>
<organism evidence="5 6">
    <name type="scientific">Janthinobacterium svalbardensis</name>
    <dbReference type="NCBI Taxonomy" id="368607"/>
    <lineage>
        <taxon>Bacteria</taxon>
        <taxon>Pseudomonadati</taxon>
        <taxon>Pseudomonadota</taxon>
        <taxon>Betaproteobacteria</taxon>
        <taxon>Burkholderiales</taxon>
        <taxon>Oxalobacteraceae</taxon>
        <taxon>Janthinobacterium</taxon>
    </lineage>
</organism>
<proteinExistence type="predicted"/>
<dbReference type="Proteomes" id="UP000218437">
    <property type="component" value="Chromosome"/>
</dbReference>
<dbReference type="Pfam" id="PF03237">
    <property type="entry name" value="Terminase_6N"/>
    <property type="match status" value="1"/>
</dbReference>
<evidence type="ECO:0000259" key="4">
    <source>
        <dbReference type="Pfam" id="PF17289"/>
    </source>
</evidence>
<dbReference type="InterPro" id="IPR027417">
    <property type="entry name" value="P-loop_NTPase"/>
</dbReference>
<feature type="region of interest" description="Disordered" evidence="2">
    <location>
        <begin position="116"/>
        <end position="142"/>
    </location>
</feature>
<feature type="domain" description="Terminase large subunit gp17-like C-terminal" evidence="4">
    <location>
        <begin position="427"/>
        <end position="585"/>
    </location>
</feature>
<dbReference type="Pfam" id="PF06056">
    <property type="entry name" value="Terminase_5"/>
    <property type="match status" value="1"/>
</dbReference>
<evidence type="ECO:0000313" key="6">
    <source>
        <dbReference type="Proteomes" id="UP000218437"/>
    </source>
</evidence>
<dbReference type="Gene3D" id="3.40.50.300">
    <property type="entry name" value="P-loop containing nucleotide triphosphate hydrolases"/>
    <property type="match status" value="1"/>
</dbReference>
<evidence type="ECO:0000256" key="2">
    <source>
        <dbReference type="SAM" id="MobiDB-lite"/>
    </source>
</evidence>
<protein>
    <submittedName>
        <fullName evidence="5">Terminase</fullName>
    </submittedName>
</protein>
<evidence type="ECO:0000256" key="1">
    <source>
        <dbReference type="ARBA" id="ARBA00022612"/>
    </source>
</evidence>
<evidence type="ECO:0000259" key="3">
    <source>
        <dbReference type="Pfam" id="PF06056"/>
    </source>
</evidence>
<dbReference type="AlphaFoldDB" id="A0A290X3Y2"/>
<dbReference type="InterPro" id="IPR035421">
    <property type="entry name" value="Terminase_6C"/>
</dbReference>